<protein>
    <submittedName>
        <fullName evidence="1">Uncharacterized protein</fullName>
    </submittedName>
</protein>
<evidence type="ECO:0000313" key="1">
    <source>
        <dbReference type="EMBL" id="JAH22857.1"/>
    </source>
</evidence>
<sequence>MLEAGHRVDQPSSDFQERGTWLLIESLHEKSTM</sequence>
<reference evidence="1" key="1">
    <citation type="submission" date="2014-11" db="EMBL/GenBank/DDBJ databases">
        <authorList>
            <person name="Amaro Gonzalez C."/>
        </authorList>
    </citation>
    <scope>NUCLEOTIDE SEQUENCE</scope>
</reference>
<reference evidence="1" key="2">
    <citation type="journal article" date="2015" name="Fish Shellfish Immunol.">
        <title>Early steps in the European eel (Anguilla anguilla)-Vibrio vulnificus interaction in the gills: Role of the RtxA13 toxin.</title>
        <authorList>
            <person name="Callol A."/>
            <person name="Pajuelo D."/>
            <person name="Ebbesson L."/>
            <person name="Teles M."/>
            <person name="MacKenzie S."/>
            <person name="Amaro C."/>
        </authorList>
    </citation>
    <scope>NUCLEOTIDE SEQUENCE</scope>
</reference>
<dbReference type="AlphaFoldDB" id="A0A0E9R285"/>
<name>A0A0E9R285_ANGAN</name>
<accession>A0A0E9R285</accession>
<organism evidence="1">
    <name type="scientific">Anguilla anguilla</name>
    <name type="common">European freshwater eel</name>
    <name type="synonym">Muraena anguilla</name>
    <dbReference type="NCBI Taxonomy" id="7936"/>
    <lineage>
        <taxon>Eukaryota</taxon>
        <taxon>Metazoa</taxon>
        <taxon>Chordata</taxon>
        <taxon>Craniata</taxon>
        <taxon>Vertebrata</taxon>
        <taxon>Euteleostomi</taxon>
        <taxon>Actinopterygii</taxon>
        <taxon>Neopterygii</taxon>
        <taxon>Teleostei</taxon>
        <taxon>Anguilliformes</taxon>
        <taxon>Anguillidae</taxon>
        <taxon>Anguilla</taxon>
    </lineage>
</organism>
<proteinExistence type="predicted"/>
<dbReference type="EMBL" id="GBXM01085720">
    <property type="protein sequence ID" value="JAH22857.1"/>
    <property type="molecule type" value="Transcribed_RNA"/>
</dbReference>